<evidence type="ECO:0000256" key="2">
    <source>
        <dbReference type="ARBA" id="ARBA00022692"/>
    </source>
</evidence>
<evidence type="ECO:0000256" key="6">
    <source>
        <dbReference type="SAM" id="Phobius"/>
    </source>
</evidence>
<accession>A0A0S4J2T1</accession>
<evidence type="ECO:0000256" key="4">
    <source>
        <dbReference type="ARBA" id="ARBA00023136"/>
    </source>
</evidence>
<proteinExistence type="predicted"/>
<keyword evidence="4 6" id="KW-0472">Membrane</keyword>
<evidence type="ECO:0000256" key="5">
    <source>
        <dbReference type="SAM" id="MobiDB-lite"/>
    </source>
</evidence>
<feature type="compositionally biased region" description="Low complexity" evidence="5">
    <location>
        <begin position="1"/>
        <end position="12"/>
    </location>
</feature>
<keyword evidence="2 6" id="KW-0812">Transmembrane</keyword>
<dbReference type="GO" id="GO:0016020">
    <property type="term" value="C:membrane"/>
    <property type="evidence" value="ECO:0007669"/>
    <property type="project" value="UniProtKB-SubCell"/>
</dbReference>
<feature type="non-terminal residue" evidence="8">
    <location>
        <position position="472"/>
    </location>
</feature>
<dbReference type="Proteomes" id="UP000051952">
    <property type="component" value="Unassembled WGS sequence"/>
</dbReference>
<evidence type="ECO:0000313" key="9">
    <source>
        <dbReference type="Proteomes" id="UP000051952"/>
    </source>
</evidence>
<sequence>PPPAASWSPGAGALDGGTQPRKVGGVTTSARQKRKRHRNRRVLFEDFEKLIELWQSAARFQLFEKRSDETEARLQATMEHKFLATDCAAMWVWQLIMLFVGCYLVMVPVAVFTNTVEERAQYFALYTPFDAIVTILIAADMILKCCTCVTKHVNGVAVVVDDLRGIMREYVRSPWFWIDLVVLLPWRFTVLAGGKLDYFMRYDNTTGLLVNPHDSGCLQCRTVSDYRFALDIGTALLLLRALKFLEHYRYFEETGLIPLTRNYIRRQYVVGMGLIQVARFIVLVHTLAVIYLAVFTNSVSTGAKSRSSCVEYASATAGDANLNASSSSSVAVIISSCTSTNYAGAMYLVLYCMATVGFGDIPPQDDNERKFLMLLIVIGWLFNAYIIGSLVGFFQTSDIETERQSKLLELSTLLEHFEVPPSLMLEILSFEDYLLANSIKKSFGHIVNDLPLDMQRNEKKNVSCAVLHGDSR</sequence>
<feature type="transmembrane region" description="Helical" evidence="6">
    <location>
        <begin position="268"/>
        <end position="294"/>
    </location>
</feature>
<protein>
    <submittedName>
        <fullName evidence="8">Cation efflux transmembrane transport protein, putative</fullName>
    </submittedName>
</protein>
<organism evidence="8 9">
    <name type="scientific">Bodo saltans</name>
    <name type="common">Flagellated protozoan</name>
    <dbReference type="NCBI Taxonomy" id="75058"/>
    <lineage>
        <taxon>Eukaryota</taxon>
        <taxon>Discoba</taxon>
        <taxon>Euglenozoa</taxon>
        <taxon>Kinetoplastea</taxon>
        <taxon>Metakinetoplastina</taxon>
        <taxon>Eubodonida</taxon>
        <taxon>Bodonidae</taxon>
        <taxon>Bodo</taxon>
    </lineage>
</organism>
<feature type="transmembrane region" description="Helical" evidence="6">
    <location>
        <begin position="88"/>
        <end position="111"/>
    </location>
</feature>
<keyword evidence="3 6" id="KW-1133">Transmembrane helix</keyword>
<feature type="non-terminal residue" evidence="8">
    <location>
        <position position="1"/>
    </location>
</feature>
<comment type="subcellular location">
    <subcellularLocation>
        <location evidence="1">Membrane</location>
        <topology evidence="1">Multi-pass membrane protein</topology>
    </subcellularLocation>
</comment>
<feature type="domain" description="Ion transport" evidence="7">
    <location>
        <begin position="94"/>
        <end position="397"/>
    </location>
</feature>
<dbReference type="AlphaFoldDB" id="A0A0S4J2T1"/>
<dbReference type="EMBL" id="CYKH01000896">
    <property type="protein sequence ID" value="CUG60203.1"/>
    <property type="molecule type" value="Genomic_DNA"/>
</dbReference>
<dbReference type="GO" id="GO:0005249">
    <property type="term" value="F:voltage-gated potassium channel activity"/>
    <property type="evidence" value="ECO:0007669"/>
    <property type="project" value="InterPro"/>
</dbReference>
<name>A0A0S4J2T1_BODSA</name>
<dbReference type="VEuPathDB" id="TriTrypDB:BSAL_81985"/>
<reference evidence="9" key="1">
    <citation type="submission" date="2015-09" db="EMBL/GenBank/DDBJ databases">
        <authorList>
            <consortium name="Pathogen Informatics"/>
        </authorList>
    </citation>
    <scope>NUCLEOTIDE SEQUENCE [LARGE SCALE GENOMIC DNA]</scope>
    <source>
        <strain evidence="9">Lake Konstanz</strain>
    </source>
</reference>
<dbReference type="InterPro" id="IPR005821">
    <property type="entry name" value="Ion_trans_dom"/>
</dbReference>
<dbReference type="Pfam" id="PF00520">
    <property type="entry name" value="Ion_trans"/>
    <property type="match status" value="1"/>
</dbReference>
<evidence type="ECO:0000259" key="7">
    <source>
        <dbReference type="Pfam" id="PF00520"/>
    </source>
</evidence>
<dbReference type="OrthoDB" id="447251at2759"/>
<dbReference type="PANTHER" id="PTHR47823:SF9">
    <property type="entry name" value="CHROMOSOME UNDETERMINED SCAFFOLD_10, WHOLE GENOME SHOTGUN SEQUENCE"/>
    <property type="match status" value="1"/>
</dbReference>
<evidence type="ECO:0000256" key="1">
    <source>
        <dbReference type="ARBA" id="ARBA00004141"/>
    </source>
</evidence>
<dbReference type="InterPro" id="IPR003938">
    <property type="entry name" value="K_chnl_volt-dep_EAG/ELK/ERG"/>
</dbReference>
<evidence type="ECO:0000313" key="8">
    <source>
        <dbReference type="EMBL" id="CUG60203.1"/>
    </source>
</evidence>
<evidence type="ECO:0000256" key="3">
    <source>
        <dbReference type="ARBA" id="ARBA00022989"/>
    </source>
</evidence>
<dbReference type="Gene3D" id="1.10.287.70">
    <property type="match status" value="1"/>
</dbReference>
<dbReference type="PRINTS" id="PR01463">
    <property type="entry name" value="EAGCHANLFMLY"/>
</dbReference>
<feature type="region of interest" description="Disordered" evidence="5">
    <location>
        <begin position="1"/>
        <end position="34"/>
    </location>
</feature>
<dbReference type="PANTHER" id="PTHR47823">
    <property type="entry name" value="ION_TRANS DOMAIN-CONTAINING PROTEIN"/>
    <property type="match status" value="1"/>
</dbReference>
<dbReference type="SUPFAM" id="SSF81324">
    <property type="entry name" value="Voltage-gated potassium channels"/>
    <property type="match status" value="1"/>
</dbReference>
<keyword evidence="9" id="KW-1185">Reference proteome</keyword>
<feature type="transmembrane region" description="Helical" evidence="6">
    <location>
        <begin position="371"/>
        <end position="394"/>
    </location>
</feature>
<gene>
    <name evidence="8" type="ORF">BSAL_81985</name>
</gene>